<evidence type="ECO:0000256" key="1">
    <source>
        <dbReference type="SAM" id="SignalP"/>
    </source>
</evidence>
<dbReference type="EMBL" id="CP036526">
    <property type="protein sequence ID" value="QDT08804.1"/>
    <property type="molecule type" value="Genomic_DNA"/>
</dbReference>
<feature type="chain" id="PRO_5022137048" evidence="1">
    <location>
        <begin position="29"/>
        <end position="102"/>
    </location>
</feature>
<organism evidence="2 3">
    <name type="scientific">Stieleria marina</name>
    <dbReference type="NCBI Taxonomy" id="1930275"/>
    <lineage>
        <taxon>Bacteria</taxon>
        <taxon>Pseudomonadati</taxon>
        <taxon>Planctomycetota</taxon>
        <taxon>Planctomycetia</taxon>
        <taxon>Pirellulales</taxon>
        <taxon>Pirellulaceae</taxon>
        <taxon>Stieleria</taxon>
    </lineage>
</organism>
<proteinExistence type="predicted"/>
<reference evidence="2 3" key="1">
    <citation type="submission" date="2019-02" db="EMBL/GenBank/DDBJ databases">
        <title>Deep-cultivation of Planctomycetes and their phenomic and genomic characterization uncovers novel biology.</title>
        <authorList>
            <person name="Wiegand S."/>
            <person name="Jogler M."/>
            <person name="Boedeker C."/>
            <person name="Pinto D."/>
            <person name="Vollmers J."/>
            <person name="Rivas-Marin E."/>
            <person name="Kohn T."/>
            <person name="Peeters S.H."/>
            <person name="Heuer A."/>
            <person name="Rast P."/>
            <person name="Oberbeckmann S."/>
            <person name="Bunk B."/>
            <person name="Jeske O."/>
            <person name="Meyerdierks A."/>
            <person name="Storesund J.E."/>
            <person name="Kallscheuer N."/>
            <person name="Luecker S."/>
            <person name="Lage O.M."/>
            <person name="Pohl T."/>
            <person name="Merkel B.J."/>
            <person name="Hornburger P."/>
            <person name="Mueller R.-W."/>
            <person name="Bruemmer F."/>
            <person name="Labrenz M."/>
            <person name="Spormann A.M."/>
            <person name="Op den Camp H."/>
            <person name="Overmann J."/>
            <person name="Amann R."/>
            <person name="Jetten M.S.M."/>
            <person name="Mascher T."/>
            <person name="Medema M.H."/>
            <person name="Devos D.P."/>
            <person name="Kaster A.-K."/>
            <person name="Ovreas L."/>
            <person name="Rohde M."/>
            <person name="Galperin M.Y."/>
            <person name="Jogler C."/>
        </authorList>
    </citation>
    <scope>NUCLEOTIDE SEQUENCE [LARGE SCALE GENOMIC DNA]</scope>
    <source>
        <strain evidence="2 3">K23_9</strain>
    </source>
</reference>
<protein>
    <submittedName>
        <fullName evidence="2">Uncharacterized protein</fullName>
    </submittedName>
</protein>
<dbReference type="RefSeq" id="WP_145416285.1">
    <property type="nucleotide sequence ID" value="NZ_CP036526.1"/>
</dbReference>
<accession>A0A517NNW3</accession>
<evidence type="ECO:0000313" key="3">
    <source>
        <dbReference type="Proteomes" id="UP000319817"/>
    </source>
</evidence>
<sequence length="102" mass="11323" precursor="true">MKRFLKIAVLPALLIGAFAVASAPSAQAVGPFIGPHHRHMVRRAAFHQRIAPVRPVVVAYRAPVVYPMVRPVITPVVTHHVHYPAVVPVYRPVVTYSSYYGY</sequence>
<keyword evidence="3" id="KW-1185">Reference proteome</keyword>
<dbReference type="AlphaFoldDB" id="A0A517NNW3"/>
<evidence type="ECO:0000313" key="2">
    <source>
        <dbReference type="EMBL" id="QDT08804.1"/>
    </source>
</evidence>
<dbReference type="Proteomes" id="UP000319817">
    <property type="component" value="Chromosome"/>
</dbReference>
<gene>
    <name evidence="2" type="ORF">K239x_07460</name>
</gene>
<name>A0A517NNW3_9BACT</name>
<keyword evidence="1" id="KW-0732">Signal</keyword>
<feature type="signal peptide" evidence="1">
    <location>
        <begin position="1"/>
        <end position="28"/>
    </location>
</feature>